<evidence type="ECO:0000256" key="1">
    <source>
        <dbReference type="SAM" id="Coils"/>
    </source>
</evidence>
<dbReference type="STRING" id="4155.A0A022R0J7"/>
<keyword evidence="3" id="KW-1185">Reference proteome</keyword>
<gene>
    <name evidence="2" type="ORF">MIMGU_mgv1a012388mg</name>
</gene>
<evidence type="ECO:0000313" key="2">
    <source>
        <dbReference type="EMBL" id="EYU32320.1"/>
    </source>
</evidence>
<feature type="coiled-coil region" evidence="1">
    <location>
        <begin position="60"/>
        <end position="108"/>
    </location>
</feature>
<name>A0A022R0J7_ERYGU</name>
<keyword evidence="1" id="KW-0175">Coiled coil</keyword>
<sequence>MSKIMQGFRKVDPDRWEFANEGFLGGQKHLLKTIKRRRNVAPSSTTPQCIGGGSTTITELINEEEEIEKLKRDRDTLMAEIMKLKQQQKSSKERMTAMEERIQTTEKKQHQIMSFLAKAFRSPVFVQQYVQKKEEKHIEIGQKRRLTMSPSVESDLQEMINGDDINIESKVESFLLPEEVPFSGDLNDAGLINNNHIDNNIWEDFLSDDFLVGGDEVEEAVLPDEVEVEELVENTPEWGEDLRDLVHQLGFL</sequence>
<protein>
    <recommendedName>
        <fullName evidence="4">HSF-type DNA-binding domain-containing protein</fullName>
    </recommendedName>
</protein>
<organism evidence="2 3">
    <name type="scientific">Erythranthe guttata</name>
    <name type="common">Yellow monkey flower</name>
    <name type="synonym">Mimulus guttatus</name>
    <dbReference type="NCBI Taxonomy" id="4155"/>
    <lineage>
        <taxon>Eukaryota</taxon>
        <taxon>Viridiplantae</taxon>
        <taxon>Streptophyta</taxon>
        <taxon>Embryophyta</taxon>
        <taxon>Tracheophyta</taxon>
        <taxon>Spermatophyta</taxon>
        <taxon>Magnoliopsida</taxon>
        <taxon>eudicotyledons</taxon>
        <taxon>Gunneridae</taxon>
        <taxon>Pentapetalae</taxon>
        <taxon>asterids</taxon>
        <taxon>lamiids</taxon>
        <taxon>Lamiales</taxon>
        <taxon>Phrymaceae</taxon>
        <taxon>Erythranthe</taxon>
    </lineage>
</organism>
<dbReference type="EMBL" id="KI630858">
    <property type="protein sequence ID" value="EYU32320.1"/>
    <property type="molecule type" value="Genomic_DNA"/>
</dbReference>
<reference evidence="2 3" key="1">
    <citation type="journal article" date="2013" name="Proc. Natl. Acad. Sci. U.S.A.">
        <title>Fine-scale variation in meiotic recombination in Mimulus inferred from population shotgun sequencing.</title>
        <authorList>
            <person name="Hellsten U."/>
            <person name="Wright K.M."/>
            <person name="Jenkins J."/>
            <person name="Shu S."/>
            <person name="Yuan Y."/>
            <person name="Wessler S.R."/>
            <person name="Schmutz J."/>
            <person name="Willis J.H."/>
            <person name="Rokhsar D.S."/>
        </authorList>
    </citation>
    <scope>NUCLEOTIDE SEQUENCE [LARGE SCALE GENOMIC DNA]</scope>
    <source>
        <strain evidence="3">cv. DUN x IM62</strain>
    </source>
</reference>
<dbReference type="PANTHER" id="PTHR10015:SF338">
    <property type="entry name" value="HEAT STRESS TRANSCRIPTION FACTOR A-2"/>
    <property type="match status" value="1"/>
</dbReference>
<evidence type="ECO:0008006" key="4">
    <source>
        <dbReference type="Google" id="ProtNLM"/>
    </source>
</evidence>
<accession>A0A022R0J7</accession>
<proteinExistence type="predicted"/>
<dbReference type="PANTHER" id="PTHR10015">
    <property type="entry name" value="HEAT SHOCK TRANSCRIPTION FACTOR"/>
    <property type="match status" value="1"/>
</dbReference>
<dbReference type="Proteomes" id="UP000030748">
    <property type="component" value="Unassembled WGS sequence"/>
</dbReference>
<dbReference type="eggNOG" id="KOG0627">
    <property type="taxonomic scope" value="Eukaryota"/>
</dbReference>
<dbReference type="AlphaFoldDB" id="A0A022R0J7"/>
<evidence type="ECO:0000313" key="3">
    <source>
        <dbReference type="Proteomes" id="UP000030748"/>
    </source>
</evidence>